<protein>
    <submittedName>
        <fullName evidence="2">Fe-S oxidoreductase</fullName>
    </submittedName>
</protein>
<dbReference type="RefSeq" id="WP_012952967.1">
    <property type="nucleotide sequence ID" value="NC_013769.1"/>
</dbReference>
<dbReference type="InterPro" id="IPR013785">
    <property type="entry name" value="Aldolase_TIM"/>
</dbReference>
<accession>D2PCQ7</accession>
<dbReference type="PANTHER" id="PTHR11228">
    <property type="entry name" value="RADICAL SAM DOMAIN PROTEIN"/>
    <property type="match status" value="1"/>
</dbReference>
<reference evidence="3" key="1">
    <citation type="journal article" date="2009" name="Proc. Natl. Acad. Sci. U.S.A.">
        <title>Biogeography of the Sulfolobus islandicus pan-genome.</title>
        <authorList>
            <person name="Reno M.L."/>
            <person name="Held N.L."/>
            <person name="Fields C.J."/>
            <person name="Burke P.V."/>
            <person name="Whitaker R.J."/>
        </authorList>
    </citation>
    <scope>NUCLEOTIDE SEQUENCE [LARGE SCALE GENOMIC DNA]</scope>
    <source>
        <strain evidence="3">L.D.8.5 / Lassen #2</strain>
    </source>
</reference>
<dbReference type="Proteomes" id="UP000001404">
    <property type="component" value="Chromosome"/>
</dbReference>
<dbReference type="NCBIfam" id="TIGR04085">
    <property type="entry name" value="rSAM_more_4Fe4S"/>
    <property type="match status" value="1"/>
</dbReference>
<dbReference type="SUPFAM" id="SSF102114">
    <property type="entry name" value="Radical SAM enzymes"/>
    <property type="match status" value="1"/>
</dbReference>
<dbReference type="InterPro" id="IPR058240">
    <property type="entry name" value="rSAM_sf"/>
</dbReference>
<dbReference type="InterPro" id="IPR023885">
    <property type="entry name" value="4Fe4S-binding_SPASM_dom"/>
</dbReference>
<name>D2PCQ7_SACI9</name>
<evidence type="ECO:0000313" key="3">
    <source>
        <dbReference type="Proteomes" id="UP000001404"/>
    </source>
</evidence>
<dbReference type="HOGENOM" id="CLU_730793_0_0_2"/>
<dbReference type="Pfam" id="PF13186">
    <property type="entry name" value="SPASM"/>
    <property type="match status" value="1"/>
</dbReference>
<dbReference type="PANTHER" id="PTHR11228:SF7">
    <property type="entry name" value="PQQA PEPTIDE CYCLASE"/>
    <property type="match status" value="1"/>
</dbReference>
<evidence type="ECO:0000259" key="1">
    <source>
        <dbReference type="Pfam" id="PF13186"/>
    </source>
</evidence>
<gene>
    <name evidence="2" type="ordered locus">LD85_1819</name>
</gene>
<organism evidence="2 3">
    <name type="scientific">Saccharolobus islandicus (strain L.D.8.5 / Lassen #2)</name>
    <name type="common">Sulfolobus islandicus</name>
    <dbReference type="NCBI Taxonomy" id="425944"/>
    <lineage>
        <taxon>Archaea</taxon>
        <taxon>Thermoproteota</taxon>
        <taxon>Thermoprotei</taxon>
        <taxon>Sulfolobales</taxon>
        <taxon>Sulfolobaceae</taxon>
        <taxon>Saccharolobus</taxon>
    </lineage>
</organism>
<dbReference type="AlphaFoldDB" id="D2PCQ7"/>
<dbReference type="InterPro" id="IPR050377">
    <property type="entry name" value="Radical_SAM_PqqE_MftC-like"/>
</dbReference>
<dbReference type="EMBL" id="CP001731">
    <property type="protein sequence ID" value="ADB87477.1"/>
    <property type="molecule type" value="Genomic_DNA"/>
</dbReference>
<dbReference type="CDD" id="cd21123">
    <property type="entry name" value="SPASM_MftC-like"/>
    <property type="match status" value="1"/>
</dbReference>
<dbReference type="KEGG" id="sii:LD85_1819"/>
<proteinExistence type="predicted"/>
<sequence length="378" mass="44104">MVNKNSLQFLSEINKRYPRSITIYFRVHHSDPKVQEVFMGVKNIRDRLIEAINIVKSFELPFTIGMTPTKLNFNDLDNMFELSLKLGAKSFNLSEFIPIGRGKNSIDLDLDPEQYKILKYWIKKKEESYRLKGFISHHPHYAIFIRPDLWFNELYTGCTAGIYDLGISSNGNITPCPLMNYVLGNIRNQSIIEIWNNHPLLAKLRNREVKGKCASCLVKYKCGGCRCVAYAYINDPLAEDVKCPFNEYEIKSFLTYIKNNERMLSDNIIEYNNLINKIKEYILRNKNKIKIYLLPNPYNYFSDSEIIVLNRITQTYSILDGQSKLLYEMLHNLNCLDENKSLTVSEVENIFYNKYGVEINYNDISELILNLVAVMHES</sequence>
<dbReference type="Gene3D" id="3.20.20.70">
    <property type="entry name" value="Aldolase class I"/>
    <property type="match status" value="1"/>
</dbReference>
<feature type="domain" description="4Fe4S-binding SPASM" evidence="1">
    <location>
        <begin position="158"/>
        <end position="216"/>
    </location>
</feature>
<evidence type="ECO:0000313" key="2">
    <source>
        <dbReference type="EMBL" id="ADB87477.1"/>
    </source>
</evidence>